<gene>
    <name evidence="2" type="ORF">GOQ27_10605</name>
</gene>
<protein>
    <submittedName>
        <fullName evidence="2">Uncharacterized protein</fullName>
    </submittedName>
</protein>
<evidence type="ECO:0000313" key="2">
    <source>
        <dbReference type="EMBL" id="MBS4538918.1"/>
    </source>
</evidence>
<dbReference type="Proteomes" id="UP000724672">
    <property type="component" value="Unassembled WGS sequence"/>
</dbReference>
<keyword evidence="3" id="KW-1185">Reference proteome</keyword>
<reference evidence="2" key="1">
    <citation type="submission" date="2019-12" db="EMBL/GenBank/DDBJ databases">
        <title>Clostridiaceae gen. nov. sp. nov., isolated from sediment in Xinjiang, China.</title>
        <authorList>
            <person name="Zhang R."/>
        </authorList>
    </citation>
    <scope>NUCLEOTIDE SEQUENCE</scope>
    <source>
        <strain evidence="2">D2Q-11</strain>
    </source>
</reference>
<dbReference type="AlphaFoldDB" id="A0A942UUP0"/>
<keyword evidence="1" id="KW-1133">Transmembrane helix</keyword>
<feature type="transmembrane region" description="Helical" evidence="1">
    <location>
        <begin position="6"/>
        <end position="33"/>
    </location>
</feature>
<name>A0A942UUP0_9FIRM</name>
<feature type="transmembrane region" description="Helical" evidence="1">
    <location>
        <begin position="152"/>
        <end position="173"/>
    </location>
</feature>
<feature type="transmembrane region" description="Helical" evidence="1">
    <location>
        <begin position="53"/>
        <end position="70"/>
    </location>
</feature>
<organism evidence="2 3">
    <name type="scientific">Anaeromonas frigoriresistens</name>
    <dbReference type="NCBI Taxonomy" id="2683708"/>
    <lineage>
        <taxon>Bacteria</taxon>
        <taxon>Bacillati</taxon>
        <taxon>Bacillota</taxon>
        <taxon>Tissierellia</taxon>
        <taxon>Tissierellales</taxon>
        <taxon>Thermohalobacteraceae</taxon>
        <taxon>Anaeromonas</taxon>
    </lineage>
</organism>
<dbReference type="EMBL" id="WSFT01000039">
    <property type="protein sequence ID" value="MBS4538918.1"/>
    <property type="molecule type" value="Genomic_DNA"/>
</dbReference>
<feature type="transmembrane region" description="Helical" evidence="1">
    <location>
        <begin position="128"/>
        <end position="146"/>
    </location>
</feature>
<feature type="transmembrane region" description="Helical" evidence="1">
    <location>
        <begin position="82"/>
        <end position="107"/>
    </location>
</feature>
<sequence length="179" mass="20897">MGYKKLFWGFIFFFDFRLSGFDILPDIIGYILFYQGLNMLYERNEHFDKAKRFAIPLILLSVFSIYEVTVPLNEFTFNSYSILILLIGVAATILNLMMIYNICIGISEEARRIEDNDLETKALNRWKLYFVTNLLVLTVLIVRVPFLLAILFIPIIILSLISFIFMLILMNIASNKLKI</sequence>
<keyword evidence="1" id="KW-0812">Transmembrane</keyword>
<proteinExistence type="predicted"/>
<keyword evidence="1" id="KW-0472">Membrane</keyword>
<accession>A0A942UUP0</accession>
<evidence type="ECO:0000256" key="1">
    <source>
        <dbReference type="SAM" id="Phobius"/>
    </source>
</evidence>
<comment type="caution">
    <text evidence="2">The sequence shown here is derived from an EMBL/GenBank/DDBJ whole genome shotgun (WGS) entry which is preliminary data.</text>
</comment>
<dbReference type="RefSeq" id="WP_203366842.1">
    <property type="nucleotide sequence ID" value="NZ_WSFT01000039.1"/>
</dbReference>
<evidence type="ECO:0000313" key="3">
    <source>
        <dbReference type="Proteomes" id="UP000724672"/>
    </source>
</evidence>